<name>A0A345BUK1_9BACI</name>
<dbReference type="InterPro" id="IPR010572">
    <property type="entry name" value="Tail_dom"/>
</dbReference>
<gene>
    <name evidence="2" type="ORF">DT065_00455</name>
</gene>
<dbReference type="NCBIfam" id="TIGR01665">
    <property type="entry name" value="put_anti_recept"/>
    <property type="match status" value="1"/>
</dbReference>
<dbReference type="EMBL" id="CP031092">
    <property type="protein sequence ID" value="AXF54632.1"/>
    <property type="molecule type" value="Genomic_DNA"/>
</dbReference>
<dbReference type="Pfam" id="PF06605">
    <property type="entry name" value="Prophage_tail"/>
    <property type="match status" value="1"/>
</dbReference>
<evidence type="ECO:0000313" key="2">
    <source>
        <dbReference type="EMBL" id="AXF54632.1"/>
    </source>
</evidence>
<keyword evidence="3" id="KW-1185">Reference proteome</keyword>
<evidence type="ECO:0000313" key="3">
    <source>
        <dbReference type="Proteomes" id="UP000252100"/>
    </source>
</evidence>
<accession>A0A345BUK1</accession>
<proteinExistence type="predicted"/>
<dbReference type="PROSITE" id="PS51688">
    <property type="entry name" value="ICA"/>
    <property type="match status" value="1"/>
</dbReference>
<dbReference type="KEGG" id="rue:DT065_00455"/>
<dbReference type="InterPro" id="IPR030392">
    <property type="entry name" value="S74_ICA"/>
</dbReference>
<dbReference type="AlphaFoldDB" id="A0A345BUK1"/>
<evidence type="ECO:0000259" key="1">
    <source>
        <dbReference type="PROSITE" id="PS51688"/>
    </source>
</evidence>
<reference evidence="2 3" key="1">
    <citation type="journal article" date="2018" name="J. Microbiol.">
        <title>Salicibibacter kimchii gen. nov., sp. nov., a moderately halophilic and alkalitolerant bacterium in the family Bacillaceae, isolated from kimchi.</title>
        <authorList>
            <person name="Jang J.Y."/>
            <person name="Oh Y.J."/>
            <person name="Lim S.K."/>
            <person name="Park H.K."/>
            <person name="Lee C."/>
            <person name="Kim J.Y."/>
            <person name="Lee M.A."/>
            <person name="Choi H.J."/>
        </authorList>
    </citation>
    <scope>NUCLEOTIDE SEQUENCE [LARGE SCALE GENOMIC DNA]</scope>
    <source>
        <strain evidence="2 3">NKC1-1</strain>
    </source>
</reference>
<organism evidence="2 3">
    <name type="scientific">Salicibibacter kimchii</name>
    <dbReference type="NCBI Taxonomy" id="2099786"/>
    <lineage>
        <taxon>Bacteria</taxon>
        <taxon>Bacillati</taxon>
        <taxon>Bacillota</taxon>
        <taxon>Bacilli</taxon>
        <taxon>Bacillales</taxon>
        <taxon>Bacillaceae</taxon>
        <taxon>Salicibibacter</taxon>
    </lineage>
</organism>
<dbReference type="InterPro" id="IPR013783">
    <property type="entry name" value="Ig-like_fold"/>
</dbReference>
<protein>
    <recommendedName>
        <fullName evidence="1">Peptidase S74 domain-containing protein</fullName>
    </recommendedName>
</protein>
<feature type="domain" description="Peptidase S74" evidence="1">
    <location>
        <begin position="964"/>
        <end position="1063"/>
    </location>
</feature>
<dbReference type="Gene3D" id="2.60.40.10">
    <property type="entry name" value="Immunoglobulins"/>
    <property type="match status" value="1"/>
</dbReference>
<dbReference type="Proteomes" id="UP000252100">
    <property type="component" value="Chromosome"/>
</dbReference>
<dbReference type="InterPro" id="IPR007119">
    <property type="entry name" value="Phage_tail_spike_N"/>
</dbReference>
<sequence length="1068" mass="121077">MSTTKHSKAPKGVFLFYIGGDPMTRNLTQVGGSFIGTMEQFEFDSPDRRASTELYIFSQDDELLTILSPSTGLTEALYKESLNTLPDTPFTFTVDAEEEHSQHVREENQVVFRDKEGDLLLYVIKELDDSDGTDGATTTAVCEPAFMELKEHIVVDRRMDGDTADVAIDAALDGTRWTGSVEVELGNATQNFYYITSIDAIWKILEVWGGEFKAVVEFDETNKVNRRTIKILQRRGSDTGLRWEIGHNVEEIQRTVLSYPVTAMYGRGTSLRVEDEEGEHTGGYTRYIDFADEVWSEDDGDPVDKPEGQRWIGDPDALQKYGRQHNGELLHREDIFSDQNIEETDELLQATWDALQNAKEPEVNYELSVHLLEFLTGYEHEHVELGDTTQAVDRNFGRPIEIEARVISIEYDLLDIEGTATVEMGQFLTALDDDRLDRVIEDINDNRGRWEHPEIDDSNFPDIEPSMPTNLEAAGSYRSIQLYWDFNDETFIKHYELYASQAPDFVPSSENMIWRGYLNGYNHIVESDQVWYYYVRAINHHGRASEYSERAEGSTVRIIDEDILFGEDIAESLRDLSETAGILADSTIDFDKFSDQVKDADGERIKGDLISVDGTTYIAEGVIGNAAIKNLSASKIDTGTMLGDRIQADTLHGDRIIAGTFTADKMTTGTLQGIDIYGVTITGSEIYQSSGPRNLELRNGCLYSYSNGDLSLRLGQYTFDMYDGENNHIGGFGPAWDAQDPSRRGMAWTLENDFVNISMRHGGLLRPLFRSDTYNNVTTVNGPYNNQNDGAELRLYANRRPVSEGEFTSHDQPSIILDQSDSTNDIDIYYGGFDRRTNASVYFRHRSSSDTFSTKMRIAHDFVRIYDELRLGSSDHTVSIIPYSNSVQWRFNTNNYIRQQDDGQVSFYSSNTQRQVFRPDGGARFPGDNVTIEGDIRNSGHRTTSNSVNTHIYSNTGRIARATSARKYKTDIQIAEDIDYEKILDLNIKSWYDKEEVNGNVEENDEPTKFHGLIADDFDDVGLSEFVVYDDGEVENYSDRAWTLLIPNMRDMKAEIESLKREVEELKG</sequence>